<dbReference type="GO" id="GO:0008757">
    <property type="term" value="F:S-adenosylmethionine-dependent methyltransferase activity"/>
    <property type="evidence" value="ECO:0007669"/>
    <property type="project" value="InterPro"/>
</dbReference>
<feature type="domain" description="Methyltransferase type 11" evidence="1">
    <location>
        <begin position="40"/>
        <end position="134"/>
    </location>
</feature>
<dbReference type="Pfam" id="PF08241">
    <property type="entry name" value="Methyltransf_11"/>
    <property type="match status" value="1"/>
</dbReference>
<dbReference type="AlphaFoldDB" id="A0A3B0CUG4"/>
<dbReference type="InterPro" id="IPR013216">
    <property type="entry name" value="Methyltransf_11"/>
</dbReference>
<dbReference type="InterPro" id="IPR029063">
    <property type="entry name" value="SAM-dependent_MTases_sf"/>
</dbReference>
<reference evidence="2 3" key="1">
    <citation type="journal article" date="2007" name="Int. J. Syst. Evol. Microbiol.">
        <title>Paenibacillus ginsengarvi sp. nov., isolated from soil from ginseng cultivation.</title>
        <authorList>
            <person name="Yoon M.H."/>
            <person name="Ten L.N."/>
            <person name="Im W.T."/>
        </authorList>
    </citation>
    <scope>NUCLEOTIDE SEQUENCE [LARGE SCALE GENOMIC DNA]</scope>
    <source>
        <strain evidence="2 3">KCTC 13059</strain>
    </source>
</reference>
<name>A0A3B0CUG4_9BACL</name>
<dbReference type="CDD" id="cd02440">
    <property type="entry name" value="AdoMet_MTases"/>
    <property type="match status" value="1"/>
</dbReference>
<proteinExistence type="predicted"/>
<organism evidence="2 3">
    <name type="scientific">Paenibacillus ginsengarvi</name>
    <dbReference type="NCBI Taxonomy" id="400777"/>
    <lineage>
        <taxon>Bacteria</taxon>
        <taxon>Bacillati</taxon>
        <taxon>Bacillota</taxon>
        <taxon>Bacilli</taxon>
        <taxon>Bacillales</taxon>
        <taxon>Paenibacillaceae</taxon>
        <taxon>Paenibacillus</taxon>
    </lineage>
</organism>
<evidence type="ECO:0000313" key="2">
    <source>
        <dbReference type="EMBL" id="RKN86968.1"/>
    </source>
</evidence>
<accession>A0A3B0CUG4</accession>
<keyword evidence="3" id="KW-1185">Reference proteome</keyword>
<comment type="caution">
    <text evidence="2">The sequence shown here is derived from an EMBL/GenBank/DDBJ whole genome shotgun (WGS) entry which is preliminary data.</text>
</comment>
<dbReference type="GO" id="GO:0032259">
    <property type="term" value="P:methylation"/>
    <property type="evidence" value="ECO:0007669"/>
    <property type="project" value="UniProtKB-KW"/>
</dbReference>
<keyword evidence="2" id="KW-0808">Transferase</keyword>
<dbReference type="SUPFAM" id="SSF53335">
    <property type="entry name" value="S-adenosyl-L-methionine-dependent methyltransferases"/>
    <property type="match status" value="1"/>
</dbReference>
<dbReference type="Proteomes" id="UP000282311">
    <property type="component" value="Unassembled WGS sequence"/>
</dbReference>
<gene>
    <name evidence="2" type="ORF">D7M11_03175</name>
</gene>
<dbReference type="PANTHER" id="PTHR43591:SF24">
    <property type="entry name" value="2-METHOXY-6-POLYPRENYL-1,4-BENZOQUINOL METHYLASE, MITOCHONDRIAL"/>
    <property type="match status" value="1"/>
</dbReference>
<evidence type="ECO:0000259" key="1">
    <source>
        <dbReference type="Pfam" id="PF08241"/>
    </source>
</evidence>
<dbReference type="RefSeq" id="WP_120745675.1">
    <property type="nucleotide sequence ID" value="NZ_RBAH01000001.1"/>
</dbReference>
<protein>
    <submittedName>
        <fullName evidence="2">Class I SAM-dependent methyltransferase</fullName>
    </submittedName>
</protein>
<sequence>MPIDFHDSRNRYSYSSRNADESWGELVNRLVPVQGKMVADIGCGGGIYSKKIAEMGAAEVVGVDFSASLLTSAADNCAGLEQVRFMQGDARAVPLPDESFDMVVERALIHHLNDLQGCFAEAWRVLRPGGLLFVQDRTPDDCLLPAGEAPIRGAFFELYPRLAAIETSRRHRSETVISAMNEAGFGSVGEQKWWETRRRYASFRELADDLTSRLGRSILHELTDDELEALVLHLQQKLPHSDIVEADRWTIWIARKGDNSSTSESVVI</sequence>
<keyword evidence="2" id="KW-0489">Methyltransferase</keyword>
<dbReference type="Gene3D" id="3.40.50.150">
    <property type="entry name" value="Vaccinia Virus protein VP39"/>
    <property type="match status" value="1"/>
</dbReference>
<dbReference type="EMBL" id="RBAH01000001">
    <property type="protein sequence ID" value="RKN86968.1"/>
    <property type="molecule type" value="Genomic_DNA"/>
</dbReference>
<dbReference type="OrthoDB" id="9791837at2"/>
<dbReference type="PANTHER" id="PTHR43591">
    <property type="entry name" value="METHYLTRANSFERASE"/>
    <property type="match status" value="1"/>
</dbReference>
<evidence type="ECO:0000313" key="3">
    <source>
        <dbReference type="Proteomes" id="UP000282311"/>
    </source>
</evidence>